<dbReference type="PANTHER" id="PTHR24346">
    <property type="entry name" value="MAP/MICROTUBULE AFFINITY-REGULATING KINASE"/>
    <property type="match status" value="1"/>
</dbReference>
<dbReference type="SMART" id="SM00220">
    <property type="entry name" value="S_TKc"/>
    <property type="match status" value="1"/>
</dbReference>
<dbReference type="InterPro" id="IPR011009">
    <property type="entry name" value="Kinase-like_dom_sf"/>
</dbReference>
<evidence type="ECO:0000256" key="1">
    <source>
        <dbReference type="ARBA" id="ARBA00010791"/>
    </source>
</evidence>
<dbReference type="EMBL" id="OZ037949">
    <property type="protein sequence ID" value="CAL1710519.1"/>
    <property type="molecule type" value="Genomic_DNA"/>
</dbReference>
<keyword evidence="3" id="KW-0808">Transferase</keyword>
<evidence type="ECO:0000256" key="6">
    <source>
        <dbReference type="ARBA" id="ARBA00022840"/>
    </source>
</evidence>
<evidence type="ECO:0000256" key="7">
    <source>
        <dbReference type="PROSITE-ProRule" id="PRU10141"/>
    </source>
</evidence>
<evidence type="ECO:0000256" key="5">
    <source>
        <dbReference type="ARBA" id="ARBA00022777"/>
    </source>
</evidence>
<dbReference type="InterPro" id="IPR017441">
    <property type="entry name" value="Protein_kinase_ATP_BS"/>
</dbReference>
<sequence length="474" mass="53441">MGLKFPLVAGFKLDDRLGGGSFATVYRAINIEEERVAACKVVDLTPKTTDEERRTLRKEMKSHSRMQHPNVIEFYNAVIVEPNSNSPYYPAVYMLLEMAAGGDLFDKIAPEMGVSEEVSQYYFTQMISGVDYIHSQGVCHRDLKPENILLDAAGTLKICDFGLCSIFKDIKSGKTRQLTDRCGSLPYVAPELAGDALYDAEPIDVWGCGIILFTILTGTTPWDEPTKNSPDFHRYIRGKCFDEDPWNHFSSDCLSMLTGLLAVDPRERLTCSQAFQHPWMMRPSQLANQGPAAIAEKLTENLRKQGDYDYLTPSMSGSESDVDKDGDTIMKAPSPHKSQFTQSLLLFSQTQSGQRYTPHLTRFYTSVGPGVLLPLIEEALTALRVKYKPPEHVKDKSNPNRGLVQIRIGGYDKRKLMYKGYVKLENFTHGSYSGTFCLMHRDQGNPISWRQLWKGLIMSPEVEPHVLRKRADRS</sequence>
<dbReference type="Gene3D" id="1.10.510.10">
    <property type="entry name" value="Transferase(Phosphotransferase) domain 1"/>
    <property type="match status" value="1"/>
</dbReference>
<dbReference type="PROSITE" id="PS50011">
    <property type="entry name" value="PROTEIN_KINASE_DOM"/>
    <property type="match status" value="1"/>
</dbReference>
<proteinExistence type="inferred from homology"/>
<name>A0ABP1DU62_9APHY</name>
<keyword evidence="11" id="KW-1185">Reference proteome</keyword>
<keyword evidence="2 8" id="KW-0723">Serine/threonine-protein kinase</keyword>
<dbReference type="Pfam" id="PF00069">
    <property type="entry name" value="Pkinase"/>
    <property type="match status" value="1"/>
</dbReference>
<dbReference type="PROSITE" id="PS00108">
    <property type="entry name" value="PROTEIN_KINASE_ST"/>
    <property type="match status" value="1"/>
</dbReference>
<dbReference type="PANTHER" id="PTHR24346:SF82">
    <property type="entry name" value="KP78A-RELATED"/>
    <property type="match status" value="1"/>
</dbReference>
<gene>
    <name evidence="10" type="ORF">GFSPODELE1_LOCUS7865</name>
</gene>
<dbReference type="PROSITE" id="PS00107">
    <property type="entry name" value="PROTEIN_KINASE_ATP"/>
    <property type="match status" value="1"/>
</dbReference>
<keyword evidence="6 7" id="KW-0067">ATP-binding</keyword>
<dbReference type="InterPro" id="IPR000719">
    <property type="entry name" value="Prot_kinase_dom"/>
</dbReference>
<keyword evidence="5" id="KW-0418">Kinase</keyword>
<evidence type="ECO:0000313" key="10">
    <source>
        <dbReference type="EMBL" id="CAL1710519.1"/>
    </source>
</evidence>
<evidence type="ECO:0000259" key="9">
    <source>
        <dbReference type="PROSITE" id="PS50011"/>
    </source>
</evidence>
<keyword evidence="4 7" id="KW-0547">Nucleotide-binding</keyword>
<dbReference type="InterPro" id="IPR008271">
    <property type="entry name" value="Ser/Thr_kinase_AS"/>
</dbReference>
<feature type="binding site" evidence="7">
    <location>
        <position position="40"/>
    </location>
    <ligand>
        <name>ATP</name>
        <dbReference type="ChEBI" id="CHEBI:30616"/>
    </ligand>
</feature>
<organism evidence="10 11">
    <name type="scientific">Somion occarium</name>
    <dbReference type="NCBI Taxonomy" id="3059160"/>
    <lineage>
        <taxon>Eukaryota</taxon>
        <taxon>Fungi</taxon>
        <taxon>Dikarya</taxon>
        <taxon>Basidiomycota</taxon>
        <taxon>Agaricomycotina</taxon>
        <taxon>Agaricomycetes</taxon>
        <taxon>Polyporales</taxon>
        <taxon>Cerrenaceae</taxon>
        <taxon>Somion</taxon>
    </lineage>
</organism>
<comment type="similarity">
    <text evidence="1">Belongs to the protein kinase superfamily. CAMK Ser/Thr protein kinase family. NIM1 subfamily.</text>
</comment>
<evidence type="ECO:0000256" key="8">
    <source>
        <dbReference type="RuleBase" id="RU000304"/>
    </source>
</evidence>
<accession>A0ABP1DU62</accession>
<protein>
    <recommendedName>
        <fullName evidence="9">Protein kinase domain-containing protein</fullName>
    </recommendedName>
</protein>
<evidence type="ECO:0000256" key="4">
    <source>
        <dbReference type="ARBA" id="ARBA00022741"/>
    </source>
</evidence>
<evidence type="ECO:0000313" key="11">
    <source>
        <dbReference type="Proteomes" id="UP001497453"/>
    </source>
</evidence>
<dbReference type="SUPFAM" id="SSF56112">
    <property type="entry name" value="Protein kinase-like (PK-like)"/>
    <property type="match status" value="1"/>
</dbReference>
<feature type="domain" description="Protein kinase" evidence="9">
    <location>
        <begin position="11"/>
        <end position="280"/>
    </location>
</feature>
<dbReference type="Proteomes" id="UP001497453">
    <property type="component" value="Chromosome 6"/>
</dbReference>
<reference evidence="11" key="1">
    <citation type="submission" date="2024-04" db="EMBL/GenBank/DDBJ databases">
        <authorList>
            <person name="Shaw F."/>
            <person name="Minotto A."/>
        </authorList>
    </citation>
    <scope>NUCLEOTIDE SEQUENCE [LARGE SCALE GENOMIC DNA]</scope>
</reference>
<evidence type="ECO:0000256" key="2">
    <source>
        <dbReference type="ARBA" id="ARBA00022527"/>
    </source>
</evidence>
<evidence type="ECO:0000256" key="3">
    <source>
        <dbReference type="ARBA" id="ARBA00022679"/>
    </source>
</evidence>